<sequence length="174" mass="18847">MPKNLTGGNKAKKGANKEGSKSIKNKRLVEDLLDDIAKGEINILAKDERIVVAKVDKKLGQGRFSVWLGGDRIVQATIPGRMGKGRGGAIWIDVGNLVRVDLGDPSVRMDAMIECVFSSSQIQRLRKMLPEMDGRFFMGVIGSSSDDEDGIEFDRSEDAPADADADADINVDAI</sequence>
<protein>
    <recommendedName>
        <fullName evidence="2">S1-like domain-containing protein</fullName>
    </recommendedName>
</protein>
<name>A0A6C0BI52_9ZZZZ</name>
<organism evidence="3">
    <name type="scientific">viral metagenome</name>
    <dbReference type="NCBI Taxonomy" id="1070528"/>
    <lineage>
        <taxon>unclassified sequences</taxon>
        <taxon>metagenomes</taxon>
        <taxon>organismal metagenomes</taxon>
    </lineage>
</organism>
<dbReference type="InterPro" id="IPR012340">
    <property type="entry name" value="NA-bd_OB-fold"/>
</dbReference>
<dbReference type="Gene3D" id="2.40.50.140">
    <property type="entry name" value="Nucleic acid-binding proteins"/>
    <property type="match status" value="1"/>
</dbReference>
<evidence type="ECO:0000256" key="1">
    <source>
        <dbReference type="SAM" id="MobiDB-lite"/>
    </source>
</evidence>
<dbReference type="InterPro" id="IPR006196">
    <property type="entry name" value="RNA-binding_domain_S1_IF1"/>
</dbReference>
<dbReference type="GO" id="GO:0003743">
    <property type="term" value="F:translation initiation factor activity"/>
    <property type="evidence" value="ECO:0007669"/>
    <property type="project" value="InterPro"/>
</dbReference>
<feature type="region of interest" description="Disordered" evidence="1">
    <location>
        <begin position="147"/>
        <end position="174"/>
    </location>
</feature>
<feature type="domain" description="S1-like" evidence="2">
    <location>
        <begin position="39"/>
        <end position="120"/>
    </location>
</feature>
<evidence type="ECO:0000313" key="3">
    <source>
        <dbReference type="EMBL" id="QHS91856.1"/>
    </source>
</evidence>
<dbReference type="AlphaFoldDB" id="A0A6C0BI52"/>
<dbReference type="GO" id="GO:0003723">
    <property type="term" value="F:RNA binding"/>
    <property type="evidence" value="ECO:0007669"/>
    <property type="project" value="InterPro"/>
</dbReference>
<accession>A0A6C0BI52</accession>
<dbReference type="PROSITE" id="PS50832">
    <property type="entry name" value="S1_IF1_TYPE"/>
    <property type="match status" value="1"/>
</dbReference>
<dbReference type="SUPFAM" id="SSF50249">
    <property type="entry name" value="Nucleic acid-binding proteins"/>
    <property type="match status" value="1"/>
</dbReference>
<evidence type="ECO:0000259" key="2">
    <source>
        <dbReference type="PROSITE" id="PS50832"/>
    </source>
</evidence>
<dbReference type="EMBL" id="MN739165">
    <property type="protein sequence ID" value="QHS91856.1"/>
    <property type="molecule type" value="Genomic_DNA"/>
</dbReference>
<reference evidence="3" key="1">
    <citation type="journal article" date="2020" name="Nature">
        <title>Giant virus diversity and host interactions through global metagenomics.</title>
        <authorList>
            <person name="Schulz F."/>
            <person name="Roux S."/>
            <person name="Paez-Espino D."/>
            <person name="Jungbluth S."/>
            <person name="Walsh D.A."/>
            <person name="Denef V.J."/>
            <person name="McMahon K.D."/>
            <person name="Konstantinidis K.T."/>
            <person name="Eloe-Fadrosh E.A."/>
            <person name="Kyrpides N.C."/>
            <person name="Woyke T."/>
        </authorList>
    </citation>
    <scope>NUCLEOTIDE SEQUENCE</scope>
    <source>
        <strain evidence="3">GVMAG-M-3300013006-15</strain>
    </source>
</reference>
<proteinExistence type="predicted"/>
<feature type="region of interest" description="Disordered" evidence="1">
    <location>
        <begin position="1"/>
        <end position="20"/>
    </location>
</feature>
<feature type="compositionally biased region" description="Acidic residues" evidence="1">
    <location>
        <begin position="159"/>
        <end position="174"/>
    </location>
</feature>